<reference evidence="1" key="1">
    <citation type="submission" date="2014-09" db="EMBL/GenBank/DDBJ databases">
        <authorList>
            <person name="Magalhaes I.L.F."/>
            <person name="Oliveira U."/>
            <person name="Santos F.R."/>
            <person name="Vidigal T.H.D.A."/>
            <person name="Brescovit A.D."/>
            <person name="Santos A.J."/>
        </authorList>
    </citation>
    <scope>NUCLEOTIDE SEQUENCE</scope>
    <source>
        <tissue evidence="1">Shoot tissue taken approximately 20 cm above the soil surface</tissue>
    </source>
</reference>
<reference evidence="1" key="2">
    <citation type="journal article" date="2015" name="Data Brief">
        <title>Shoot transcriptome of the giant reed, Arundo donax.</title>
        <authorList>
            <person name="Barrero R.A."/>
            <person name="Guerrero F.D."/>
            <person name="Moolhuijzen P."/>
            <person name="Goolsby J.A."/>
            <person name="Tidwell J."/>
            <person name="Bellgard S.E."/>
            <person name="Bellgard M.I."/>
        </authorList>
    </citation>
    <scope>NUCLEOTIDE SEQUENCE</scope>
    <source>
        <tissue evidence="1">Shoot tissue taken approximately 20 cm above the soil surface</tissue>
    </source>
</reference>
<name>A0A0A9AL27_ARUDO</name>
<protein>
    <submittedName>
        <fullName evidence="1">Uncharacterized protein</fullName>
    </submittedName>
</protein>
<dbReference type="AlphaFoldDB" id="A0A0A9AL27"/>
<sequence>MLMFGLLSLLIFFVLFLWPSISSWLFSV</sequence>
<evidence type="ECO:0000313" key="1">
    <source>
        <dbReference type="EMBL" id="JAD49595.1"/>
    </source>
</evidence>
<dbReference type="EMBL" id="GBRH01248300">
    <property type="protein sequence ID" value="JAD49595.1"/>
    <property type="molecule type" value="Transcribed_RNA"/>
</dbReference>
<accession>A0A0A9AL27</accession>
<organism evidence="1">
    <name type="scientific">Arundo donax</name>
    <name type="common">Giant reed</name>
    <name type="synonym">Donax arundinaceus</name>
    <dbReference type="NCBI Taxonomy" id="35708"/>
    <lineage>
        <taxon>Eukaryota</taxon>
        <taxon>Viridiplantae</taxon>
        <taxon>Streptophyta</taxon>
        <taxon>Embryophyta</taxon>
        <taxon>Tracheophyta</taxon>
        <taxon>Spermatophyta</taxon>
        <taxon>Magnoliopsida</taxon>
        <taxon>Liliopsida</taxon>
        <taxon>Poales</taxon>
        <taxon>Poaceae</taxon>
        <taxon>PACMAD clade</taxon>
        <taxon>Arundinoideae</taxon>
        <taxon>Arundineae</taxon>
        <taxon>Arundo</taxon>
    </lineage>
</organism>
<proteinExistence type="predicted"/>